<dbReference type="PANTHER" id="PTHR45228:SF1">
    <property type="entry name" value="CYCLIC DI-GMP PHOSPHODIESTERASE TM_0186"/>
    <property type="match status" value="1"/>
</dbReference>
<dbReference type="CDD" id="cd00077">
    <property type="entry name" value="HDc"/>
    <property type="match status" value="1"/>
</dbReference>
<dbReference type="CDD" id="cd01949">
    <property type="entry name" value="GGDEF"/>
    <property type="match status" value="1"/>
</dbReference>
<dbReference type="EMBL" id="AP009389">
    <property type="protein sequence ID" value="BAF58491.1"/>
    <property type="molecule type" value="Genomic_DNA"/>
</dbReference>
<organism evidence="3 4">
    <name type="scientific">Pelotomaculum thermopropionicum (strain DSM 13744 / JCM 10971 / SI)</name>
    <dbReference type="NCBI Taxonomy" id="370438"/>
    <lineage>
        <taxon>Bacteria</taxon>
        <taxon>Bacillati</taxon>
        <taxon>Bacillota</taxon>
        <taxon>Clostridia</taxon>
        <taxon>Eubacteriales</taxon>
        <taxon>Desulfotomaculaceae</taxon>
        <taxon>Pelotomaculum</taxon>
    </lineage>
</organism>
<dbReference type="InterPro" id="IPR000160">
    <property type="entry name" value="GGDEF_dom"/>
</dbReference>
<name>A5D5I0_PELTS</name>
<protein>
    <submittedName>
        <fullName evidence="3">HD-GYP domain</fullName>
    </submittedName>
</protein>
<dbReference type="InterPro" id="IPR043128">
    <property type="entry name" value="Rev_trsase/Diguanyl_cyclase"/>
</dbReference>
<dbReference type="SMART" id="SM00267">
    <property type="entry name" value="GGDEF"/>
    <property type="match status" value="1"/>
</dbReference>
<dbReference type="NCBIfam" id="TIGR00254">
    <property type="entry name" value="GGDEF"/>
    <property type="match status" value="1"/>
</dbReference>
<feature type="domain" description="GGDEF" evidence="1">
    <location>
        <begin position="162"/>
        <end position="294"/>
    </location>
</feature>
<dbReference type="InterPro" id="IPR037522">
    <property type="entry name" value="HD_GYP_dom"/>
</dbReference>
<evidence type="ECO:0000259" key="2">
    <source>
        <dbReference type="PROSITE" id="PS51832"/>
    </source>
</evidence>
<dbReference type="AlphaFoldDB" id="A5D5I0"/>
<keyword evidence="4" id="KW-1185">Reference proteome</keyword>
<dbReference type="Pfam" id="PF13487">
    <property type="entry name" value="HD_5"/>
    <property type="match status" value="1"/>
</dbReference>
<dbReference type="Pfam" id="PF00990">
    <property type="entry name" value="GGDEF"/>
    <property type="match status" value="1"/>
</dbReference>
<dbReference type="HOGENOM" id="CLU_000445_92_9_9"/>
<dbReference type="PROSITE" id="PS50887">
    <property type="entry name" value="GGDEF"/>
    <property type="match status" value="1"/>
</dbReference>
<dbReference type="eggNOG" id="COG2199">
    <property type="taxonomic scope" value="Bacteria"/>
</dbReference>
<evidence type="ECO:0000313" key="3">
    <source>
        <dbReference type="EMBL" id="BAF58491.1"/>
    </source>
</evidence>
<dbReference type="SMART" id="SM00471">
    <property type="entry name" value="HDc"/>
    <property type="match status" value="1"/>
</dbReference>
<gene>
    <name evidence="3" type="ordered locus">PTH_0310</name>
</gene>
<dbReference type="InterPro" id="IPR052020">
    <property type="entry name" value="Cyclic_di-GMP/3'3'-cGAMP_PDE"/>
</dbReference>
<dbReference type="STRING" id="370438.PTH_0310"/>
<accession>A5D5I0</accession>
<dbReference type="PANTHER" id="PTHR45228">
    <property type="entry name" value="CYCLIC DI-GMP PHOSPHODIESTERASE TM_0186-RELATED"/>
    <property type="match status" value="1"/>
</dbReference>
<reference evidence="4" key="1">
    <citation type="journal article" date="2008" name="Genome Res.">
        <title>The genome of Pelotomaculum thermopropionicum reveals niche-associated evolution in anaerobic microbiota.</title>
        <authorList>
            <person name="Kosaka T."/>
            <person name="Kato S."/>
            <person name="Shimoyama T."/>
            <person name="Ishii S."/>
            <person name="Abe T."/>
            <person name="Watanabe K."/>
        </authorList>
    </citation>
    <scope>NUCLEOTIDE SEQUENCE [LARGE SCALE GENOMIC DNA]</scope>
    <source>
        <strain evidence="4">DSM 13744 / JCM 10971 / SI</strain>
    </source>
</reference>
<sequence length="480" mass="54027">MESGFAELAVLYEISTWEFPGSEEKLFRELVDKASRLFGSRRVVLIRNCTGGRKCYSWGLGNLAPVNCQDYIEQRRTRPDVYIRELGENGSLGSIYLEKRKGFKPCELRLLDILAKRAGELLRLYYREFQLQYISTHDVLTGLYNRSYFEEELRRLEKSDSYPVSIILCDLDNLKLVNDALGHERGDELLRCAAGAISKAVKERGVAARIGGDEFVVLLPRTSRIEAEEIAQKIIEAVEEANTKNPDLLFRFSIGMATADGAGCSLWDLCKEADDMMYRDKLARGKNYRGAVIQVLKAALAAKDFVAEGHTERVKQFACLLGEAAGLSWAEMDSLQLLADIHDIGKLGVPEHILLKKGPLSSREWEEIKRHPEIGYRIALSSPELAPLAELIRQHHEWWNGEGYPQGLRGEQIHILSRIVAIADAYDAMTSSRPYRKAFSSEEALAEIKRAAGTQFDPILAKIFLQVVERSRGKALSKST</sequence>
<dbReference type="SUPFAM" id="SSF55073">
    <property type="entry name" value="Nucleotide cyclase"/>
    <property type="match status" value="1"/>
</dbReference>
<dbReference type="PROSITE" id="PS51832">
    <property type="entry name" value="HD_GYP"/>
    <property type="match status" value="1"/>
</dbReference>
<evidence type="ECO:0000259" key="1">
    <source>
        <dbReference type="PROSITE" id="PS50887"/>
    </source>
</evidence>
<dbReference type="InterPro" id="IPR003607">
    <property type="entry name" value="HD/PDEase_dom"/>
</dbReference>
<dbReference type="Gene3D" id="1.10.3210.10">
    <property type="entry name" value="Hypothetical protein af1432"/>
    <property type="match status" value="1"/>
</dbReference>
<dbReference type="Proteomes" id="UP000006556">
    <property type="component" value="Chromosome"/>
</dbReference>
<proteinExistence type="predicted"/>
<dbReference type="KEGG" id="pth:PTH_0310"/>
<feature type="domain" description="HD-GYP" evidence="2">
    <location>
        <begin position="285"/>
        <end position="480"/>
    </location>
</feature>
<dbReference type="eggNOG" id="COG2206">
    <property type="taxonomic scope" value="Bacteria"/>
</dbReference>
<dbReference type="Gene3D" id="3.30.70.270">
    <property type="match status" value="1"/>
</dbReference>
<evidence type="ECO:0000313" key="4">
    <source>
        <dbReference type="Proteomes" id="UP000006556"/>
    </source>
</evidence>
<dbReference type="SUPFAM" id="SSF109604">
    <property type="entry name" value="HD-domain/PDEase-like"/>
    <property type="match status" value="1"/>
</dbReference>
<dbReference type="InterPro" id="IPR029787">
    <property type="entry name" value="Nucleotide_cyclase"/>
</dbReference>